<evidence type="ECO:0000256" key="1">
    <source>
        <dbReference type="SAM" id="Phobius"/>
    </source>
</evidence>
<evidence type="ECO:0000313" key="2">
    <source>
        <dbReference type="EMBL" id="MCC8623135.1"/>
    </source>
</evidence>
<sequence>MDFIPFALIVGACCLWLCIGTLRLVSWVLERRDAALIRQIEREAVVALGHMEMQRIYAREREVFNDSFD</sequence>
<proteinExistence type="predicted"/>
<organism evidence="2 3">
    <name type="scientific">Xanthomonas vesicatoria</name>
    <dbReference type="NCBI Taxonomy" id="56460"/>
    <lineage>
        <taxon>Bacteria</taxon>
        <taxon>Pseudomonadati</taxon>
        <taxon>Pseudomonadota</taxon>
        <taxon>Gammaproteobacteria</taxon>
        <taxon>Lysobacterales</taxon>
        <taxon>Lysobacteraceae</taxon>
        <taxon>Xanthomonas</taxon>
    </lineage>
</organism>
<feature type="transmembrane region" description="Helical" evidence="1">
    <location>
        <begin position="6"/>
        <end position="29"/>
    </location>
</feature>
<gene>
    <name evidence="2" type="ORF">LN473_14325</name>
</gene>
<keyword evidence="1" id="KW-0812">Transmembrane</keyword>
<reference evidence="2" key="1">
    <citation type="submission" date="2021-11" db="EMBL/GenBank/DDBJ databases">
        <title>Genome resources and taxonomic validation of 89 Xanthomonas strains.</title>
        <authorList>
            <person name="Tambong J.T."/>
        </authorList>
    </citation>
    <scope>NUCLEOTIDE SEQUENCE</scope>
    <source>
        <strain evidence="2">Bv 5-4A</strain>
    </source>
</reference>
<name>A0ABS8LD70_9XANT</name>
<keyword evidence="1" id="KW-1133">Transmembrane helix</keyword>
<protein>
    <submittedName>
        <fullName evidence="2">Uncharacterized protein</fullName>
    </submittedName>
</protein>
<dbReference type="RefSeq" id="WP_155767425.1">
    <property type="nucleotide sequence ID" value="NZ_CP018470.1"/>
</dbReference>
<evidence type="ECO:0000313" key="3">
    <source>
        <dbReference type="Proteomes" id="UP001430544"/>
    </source>
</evidence>
<comment type="caution">
    <text evidence="2">The sequence shown here is derived from an EMBL/GenBank/DDBJ whole genome shotgun (WGS) entry which is preliminary data.</text>
</comment>
<dbReference type="Proteomes" id="UP001430544">
    <property type="component" value="Unassembled WGS sequence"/>
</dbReference>
<keyword evidence="3" id="KW-1185">Reference proteome</keyword>
<keyword evidence="1" id="KW-0472">Membrane</keyword>
<dbReference type="EMBL" id="JAJIUN010000063">
    <property type="protein sequence ID" value="MCC8623135.1"/>
    <property type="molecule type" value="Genomic_DNA"/>
</dbReference>
<accession>A0ABS8LD70</accession>